<evidence type="ECO:0000313" key="3">
    <source>
        <dbReference type="Proteomes" id="UP000480410"/>
    </source>
</evidence>
<accession>A0A6B3NLS0</accession>
<dbReference type="AlphaFoldDB" id="A0A6B3NLS0"/>
<accession>A0A6M0D050</accession>
<organism evidence="2 4">
    <name type="scientific">Pseudomonas brassicae</name>
    <dbReference type="NCBI Taxonomy" id="2708063"/>
    <lineage>
        <taxon>Bacteria</taxon>
        <taxon>Pseudomonadati</taxon>
        <taxon>Pseudomonadota</taxon>
        <taxon>Gammaproteobacteria</taxon>
        <taxon>Pseudomonadales</taxon>
        <taxon>Pseudomonadaceae</taxon>
        <taxon>Pseudomonas</taxon>
    </lineage>
</organism>
<evidence type="ECO:0000313" key="1">
    <source>
        <dbReference type="EMBL" id="NER60877.1"/>
    </source>
</evidence>
<dbReference type="RefSeq" id="WP_163944742.1">
    <property type="nucleotide sequence ID" value="NZ_JAAHBU010000135.1"/>
</dbReference>
<dbReference type="Proteomes" id="UP000482634">
    <property type="component" value="Unassembled WGS sequence"/>
</dbReference>
<evidence type="ECO:0000313" key="2">
    <source>
        <dbReference type="EMBL" id="NER64342.1"/>
    </source>
</evidence>
<name>A0A6B3NLS0_9PSED</name>
<dbReference type="EMBL" id="JAAHBV010000306">
    <property type="protein sequence ID" value="NER60877.1"/>
    <property type="molecule type" value="Genomic_DNA"/>
</dbReference>
<sequence length="421" mass="48021">MSSISGVIHQAMPTRTRLLSQEELIEFLQIQKFDQLLAHQYCVRRFSLHYPDAFGKLRSIRSQIEAVLAETALTNEGRLFIGRKITATARCMRMLAWRRAHLLVAKGDQAKFRQLLESEIEPDPKEITYPILYHLSNGHRDRLTDIVAEGCEAVAKIQDELNFLDYYDPFSLTNLVSGKTMLIHYLAAKHRVYSVRPWAERLGSDHYWLHTLEAELDDEMSGVVCENAYLANQPSNVRIFGHDQHSISINGVELKNHLILAVPTNRTPTHIDAALRHFRDALKAANIDMCGCYANVSSPEYDNSLFMRNFDERIFLVRETKQYQSRLCGLWIWDLVSGGLTITKAMDKLIPEAEMQMKKLAPGETPYDSSTYKNLYDQAVKQISPKPTKRSTAPHLRDLDRYLTSGAAILGRRTSAVPVDN</sequence>
<gene>
    <name evidence="1" type="ORF">G3435_14645</name>
    <name evidence="2" type="ORF">G3436_11135</name>
</gene>
<comment type="caution">
    <text evidence="2">The sequence shown here is derived from an EMBL/GenBank/DDBJ whole genome shotgun (WGS) entry which is preliminary data.</text>
</comment>
<reference evidence="3 4" key="1">
    <citation type="submission" date="2020-02" db="EMBL/GenBank/DDBJ databases">
        <title>Broccoli isolated Pseudomonas sp.</title>
        <authorList>
            <person name="Fujikawa T."/>
            <person name="Sawada H."/>
        </authorList>
    </citation>
    <scope>NUCLEOTIDE SEQUENCE [LARGE SCALE GENOMIC DNA]</scope>
    <source>
        <strain evidence="2 4">MAFF212427</strain>
        <strain evidence="1 3">MAFF212428</strain>
    </source>
</reference>
<dbReference type="Proteomes" id="UP000480410">
    <property type="component" value="Unassembled WGS sequence"/>
</dbReference>
<dbReference type="EMBL" id="JAAHBU010000135">
    <property type="protein sequence ID" value="NER64342.1"/>
    <property type="molecule type" value="Genomic_DNA"/>
</dbReference>
<evidence type="ECO:0000313" key="4">
    <source>
        <dbReference type="Proteomes" id="UP000482634"/>
    </source>
</evidence>
<protein>
    <submittedName>
        <fullName evidence="2">Uncharacterized protein</fullName>
    </submittedName>
</protein>
<proteinExistence type="predicted"/>
<keyword evidence="4" id="KW-1185">Reference proteome</keyword>